<protein>
    <submittedName>
        <fullName evidence="1">16515_t:CDS:1</fullName>
    </submittedName>
</protein>
<evidence type="ECO:0000313" key="1">
    <source>
        <dbReference type="EMBL" id="CAG8823096.1"/>
    </source>
</evidence>
<gene>
    <name evidence="1" type="ORF">DERYTH_LOCUS27429</name>
</gene>
<accession>A0A9N9KCH3</accession>
<name>A0A9N9KCH3_9GLOM</name>
<keyword evidence="2" id="KW-1185">Reference proteome</keyword>
<proteinExistence type="predicted"/>
<sequence>MNNGYLQYTSPPDWNLDAFADWVATNHSDDKKKIIDYMKKSLEIYSNNIHINPDARQKADELLYNIKNWKSDKAKIGYFQILKDKRKIAVLQGEQEALLADIECSAMRNHTNAAVAIQQRIAEKFIG</sequence>
<feature type="non-terminal residue" evidence="1">
    <location>
        <position position="1"/>
    </location>
</feature>
<dbReference type="OrthoDB" id="10358350at2759"/>
<evidence type="ECO:0000313" key="2">
    <source>
        <dbReference type="Proteomes" id="UP000789405"/>
    </source>
</evidence>
<organism evidence="1 2">
    <name type="scientific">Dentiscutata erythropus</name>
    <dbReference type="NCBI Taxonomy" id="1348616"/>
    <lineage>
        <taxon>Eukaryota</taxon>
        <taxon>Fungi</taxon>
        <taxon>Fungi incertae sedis</taxon>
        <taxon>Mucoromycota</taxon>
        <taxon>Glomeromycotina</taxon>
        <taxon>Glomeromycetes</taxon>
        <taxon>Diversisporales</taxon>
        <taxon>Gigasporaceae</taxon>
        <taxon>Dentiscutata</taxon>
    </lineage>
</organism>
<reference evidence="1" key="1">
    <citation type="submission" date="2021-06" db="EMBL/GenBank/DDBJ databases">
        <authorList>
            <person name="Kallberg Y."/>
            <person name="Tangrot J."/>
            <person name="Rosling A."/>
        </authorList>
    </citation>
    <scope>NUCLEOTIDE SEQUENCE</scope>
    <source>
        <strain evidence="1">MA453B</strain>
    </source>
</reference>
<feature type="non-terminal residue" evidence="1">
    <location>
        <position position="127"/>
    </location>
</feature>
<dbReference type="Proteomes" id="UP000789405">
    <property type="component" value="Unassembled WGS sequence"/>
</dbReference>
<dbReference type="AlphaFoldDB" id="A0A9N9KCH3"/>
<dbReference type="EMBL" id="CAJVPY010062986">
    <property type="protein sequence ID" value="CAG8823096.1"/>
    <property type="molecule type" value="Genomic_DNA"/>
</dbReference>
<comment type="caution">
    <text evidence="1">The sequence shown here is derived from an EMBL/GenBank/DDBJ whole genome shotgun (WGS) entry which is preliminary data.</text>
</comment>